<gene>
    <name evidence="2" type="ORF">SERN_1995</name>
</gene>
<evidence type="ECO:0000256" key="1">
    <source>
        <dbReference type="SAM" id="MobiDB-lite"/>
    </source>
</evidence>
<evidence type="ECO:0000313" key="3">
    <source>
        <dbReference type="Proteomes" id="UP000297318"/>
    </source>
</evidence>
<protein>
    <submittedName>
        <fullName evidence="2">Uncharacterized protein</fullName>
    </submittedName>
</protein>
<feature type="region of interest" description="Disordered" evidence="1">
    <location>
        <begin position="56"/>
        <end position="78"/>
    </location>
</feature>
<proteinExistence type="predicted"/>
<dbReference type="EMBL" id="RHPJ01000003">
    <property type="protein sequence ID" value="TGO04402.1"/>
    <property type="molecule type" value="Genomic_DNA"/>
</dbReference>
<comment type="caution">
    <text evidence="2">The sequence shown here is derived from an EMBL/GenBank/DDBJ whole genome shotgun (WGS) entry which is preliminary data.</text>
</comment>
<keyword evidence="3" id="KW-1185">Reference proteome</keyword>
<organism evidence="2 3">
    <name type="scientific">Serinibacter arcticus</name>
    <dbReference type="NCBI Taxonomy" id="1655435"/>
    <lineage>
        <taxon>Bacteria</taxon>
        <taxon>Bacillati</taxon>
        <taxon>Actinomycetota</taxon>
        <taxon>Actinomycetes</taxon>
        <taxon>Micrococcales</taxon>
        <taxon>Beutenbergiaceae</taxon>
        <taxon>Serinibacter</taxon>
    </lineage>
</organism>
<sequence length="102" mass="11019">MLAPESRIDRQRAPTLVGREHATLRWWQRTATFCNAAALRCRTTICDAIVTGGGGAAPRPIHEAGRPRHPAGTRGPDATFAVSCTETCTGMVRRPEAALLRP</sequence>
<dbReference type="AlphaFoldDB" id="A0A4Z1E142"/>
<name>A0A4Z1E142_9MICO</name>
<reference evidence="2 3" key="1">
    <citation type="submission" date="2018-11" db="EMBL/GenBank/DDBJ databases">
        <title>Complete genome sequencing of the Actinobacteria Serinibacter sp. K3-2.</title>
        <authorList>
            <person name="Rakitin A.L."/>
            <person name="Beletsky A.V."/>
            <person name="Mardanov A.V."/>
            <person name="Ravin N.V."/>
            <person name="Gromova A.S."/>
            <person name="Filippova S.N."/>
            <person name="Gal'Chenko V.F."/>
        </authorList>
    </citation>
    <scope>NUCLEOTIDE SEQUENCE [LARGE SCALE GENOMIC DNA]</scope>
    <source>
        <strain evidence="2 3">K3-2</strain>
    </source>
</reference>
<dbReference type="Proteomes" id="UP000297318">
    <property type="component" value="Unassembled WGS sequence"/>
</dbReference>
<evidence type="ECO:0000313" key="2">
    <source>
        <dbReference type="EMBL" id="TGO04402.1"/>
    </source>
</evidence>
<accession>A0A4Z1E142</accession>